<dbReference type="NCBIfam" id="TIGR02506">
    <property type="entry name" value="NrdE_NrdA"/>
    <property type="match status" value="1"/>
</dbReference>
<name>A0A377FT33_9BACL</name>
<keyword evidence="4 6" id="KW-0215">Deoxyribonucleotide synthesis</keyword>
<feature type="domain" description="Ribonucleotide reductase large subunit" evidence="7">
    <location>
        <begin position="613"/>
        <end position="635"/>
    </location>
</feature>
<evidence type="ECO:0000259" key="7">
    <source>
        <dbReference type="PROSITE" id="PS00089"/>
    </source>
</evidence>
<dbReference type="STRING" id="1397694.GCA_000702585_01519"/>
<dbReference type="PROSITE" id="PS00089">
    <property type="entry name" value="RIBORED_LARGE"/>
    <property type="match status" value="1"/>
</dbReference>
<dbReference type="InterPro" id="IPR008926">
    <property type="entry name" value="RNR_R1-su_N"/>
</dbReference>
<dbReference type="NCBIfam" id="NF006665">
    <property type="entry name" value="PRK09209.1"/>
    <property type="match status" value="1"/>
</dbReference>
<dbReference type="PANTHER" id="PTHR11573:SF6">
    <property type="entry name" value="RIBONUCLEOSIDE-DIPHOSPHATE REDUCTASE LARGE SUBUNIT"/>
    <property type="match status" value="1"/>
</dbReference>
<dbReference type="SUPFAM" id="SSF51998">
    <property type="entry name" value="PFL-like glycyl radical enzymes"/>
    <property type="match status" value="1"/>
</dbReference>
<evidence type="ECO:0000256" key="6">
    <source>
        <dbReference type="RuleBase" id="RU003410"/>
    </source>
</evidence>
<dbReference type="EC" id="1.17.4.1" evidence="2 6"/>
<dbReference type="GO" id="GO:0004748">
    <property type="term" value="F:ribonucleoside-diphosphate reductase activity, thioredoxin disulfide as acceptor"/>
    <property type="evidence" value="ECO:0007669"/>
    <property type="project" value="UniProtKB-EC"/>
</dbReference>
<evidence type="ECO:0000256" key="2">
    <source>
        <dbReference type="ARBA" id="ARBA00012274"/>
    </source>
</evidence>
<dbReference type="Pfam" id="PF02867">
    <property type="entry name" value="Ribonuc_red_lgC"/>
    <property type="match status" value="1"/>
</dbReference>
<gene>
    <name evidence="8" type="primary">nrdE2</name>
    <name evidence="8" type="ORF">NCTC13163_01008</name>
</gene>
<dbReference type="GO" id="GO:0005524">
    <property type="term" value="F:ATP binding"/>
    <property type="evidence" value="ECO:0007669"/>
    <property type="project" value="InterPro"/>
</dbReference>
<dbReference type="RefSeq" id="WP_024371295.1">
    <property type="nucleotide sequence ID" value="NZ_UGGP01000001.1"/>
</dbReference>
<evidence type="ECO:0000313" key="9">
    <source>
        <dbReference type="Proteomes" id="UP000254060"/>
    </source>
</evidence>
<comment type="similarity">
    <text evidence="1 6">Belongs to the ribonucleoside diphosphate reductase large chain family.</text>
</comment>
<dbReference type="PRINTS" id="PR01183">
    <property type="entry name" value="RIBORDTASEM1"/>
</dbReference>
<keyword evidence="3 6" id="KW-0560">Oxidoreductase</keyword>
<dbReference type="InterPro" id="IPR039718">
    <property type="entry name" value="Rrm1"/>
</dbReference>
<dbReference type="Gene3D" id="3.20.70.20">
    <property type="match status" value="1"/>
</dbReference>
<dbReference type="InterPro" id="IPR000788">
    <property type="entry name" value="RNR_lg_C"/>
</dbReference>
<dbReference type="CDD" id="cd01679">
    <property type="entry name" value="RNR_I"/>
    <property type="match status" value="1"/>
</dbReference>
<evidence type="ECO:0000256" key="3">
    <source>
        <dbReference type="ARBA" id="ARBA00023002"/>
    </source>
</evidence>
<dbReference type="PANTHER" id="PTHR11573">
    <property type="entry name" value="RIBONUCLEOSIDE-DIPHOSPHATE REDUCTASE LARGE CHAIN"/>
    <property type="match status" value="1"/>
</dbReference>
<dbReference type="Proteomes" id="UP000254060">
    <property type="component" value="Unassembled WGS sequence"/>
</dbReference>
<dbReference type="InterPro" id="IPR013509">
    <property type="entry name" value="RNR_lsu_N"/>
</dbReference>
<evidence type="ECO:0000256" key="1">
    <source>
        <dbReference type="ARBA" id="ARBA00010406"/>
    </source>
</evidence>
<organism evidence="8 9">
    <name type="scientific">Exiguobacterium aurantiacum</name>
    <dbReference type="NCBI Taxonomy" id="33987"/>
    <lineage>
        <taxon>Bacteria</taxon>
        <taxon>Bacillati</taxon>
        <taxon>Bacillota</taxon>
        <taxon>Bacilli</taxon>
        <taxon>Bacillales</taxon>
        <taxon>Bacillales Family XII. Incertae Sedis</taxon>
        <taxon>Exiguobacterium</taxon>
    </lineage>
</organism>
<reference evidence="8 9" key="1">
    <citation type="submission" date="2018-06" db="EMBL/GenBank/DDBJ databases">
        <authorList>
            <consortium name="Pathogen Informatics"/>
            <person name="Doyle S."/>
        </authorList>
    </citation>
    <scope>NUCLEOTIDE SEQUENCE [LARGE SCALE GENOMIC DNA]</scope>
    <source>
        <strain evidence="8 9">NCTC13163</strain>
    </source>
</reference>
<evidence type="ECO:0000256" key="5">
    <source>
        <dbReference type="ARBA" id="ARBA00047754"/>
    </source>
</evidence>
<dbReference type="GO" id="GO:0009263">
    <property type="term" value="P:deoxyribonucleotide biosynthetic process"/>
    <property type="evidence" value="ECO:0007669"/>
    <property type="project" value="UniProtKB-KW"/>
</dbReference>
<dbReference type="FunFam" id="3.20.70.20:FF:000014">
    <property type="entry name" value="Ribonucleoside-diphosphate reductase"/>
    <property type="match status" value="1"/>
</dbReference>
<proteinExistence type="inferred from homology"/>
<comment type="function">
    <text evidence="6">Provides the precursors necessary for DNA synthesis. Catalyzes the biosynthesis of deoxyribonucleotides from the corresponding ribonucleotides.</text>
</comment>
<dbReference type="SMR" id="A0A377FT33"/>
<dbReference type="Pfam" id="PF00317">
    <property type="entry name" value="Ribonuc_red_lgN"/>
    <property type="match status" value="1"/>
</dbReference>
<dbReference type="EMBL" id="UGGP01000001">
    <property type="protein sequence ID" value="STO07656.1"/>
    <property type="molecule type" value="Genomic_DNA"/>
</dbReference>
<protein>
    <recommendedName>
        <fullName evidence="2 6">Ribonucleoside-diphosphate reductase</fullName>
        <ecNumber evidence="2 6">1.17.4.1</ecNumber>
    </recommendedName>
</protein>
<evidence type="ECO:0000313" key="8">
    <source>
        <dbReference type="EMBL" id="STO07656.1"/>
    </source>
</evidence>
<comment type="catalytic activity">
    <reaction evidence="5 6">
        <text>a 2'-deoxyribonucleoside 5'-diphosphate + [thioredoxin]-disulfide + H2O = a ribonucleoside 5'-diphosphate + [thioredoxin]-dithiol</text>
        <dbReference type="Rhea" id="RHEA:23252"/>
        <dbReference type="Rhea" id="RHEA-COMP:10698"/>
        <dbReference type="Rhea" id="RHEA-COMP:10700"/>
        <dbReference type="ChEBI" id="CHEBI:15377"/>
        <dbReference type="ChEBI" id="CHEBI:29950"/>
        <dbReference type="ChEBI" id="CHEBI:50058"/>
        <dbReference type="ChEBI" id="CHEBI:57930"/>
        <dbReference type="ChEBI" id="CHEBI:73316"/>
        <dbReference type="EC" id="1.17.4.1"/>
    </reaction>
</comment>
<accession>A0A377FT33</accession>
<sequence length="755" mass="85892">MTSPIHHETMLPVTPTLTDVSTLIQSITQRYPQLSVERYEERLVRALESKTLTQDVVYDLMTMHALDMLKAEEPDWTFVATEMYLNRLYLEAARNRGYDASMRYGALYPMIETLTKKGIFTSALIDTYSKEDIDYLETLIDPSRDRLFTYIGLRTLSDRYLGRDHVKNLYELPQERFMVIAMTLMQKENAAQRVKLVEEAYWALSNLYMTVATPTLSNAGKSYGQLSSCFIDTVDDSLRGIYDSNTDVATLSKGGGGIGVYLGKIRSRGSDIKGFKGVSSGALPWMKQLNNTAVSVDQLGMRQGSIAVYLDIWHKDIFEFLDAKLNNGDERLRTHDLFTGVCLPDLFMRTVEARGDWHLFDPHEIRTVMGFSLEDFYDETENGGSFTEKYMACVNTPELSRVSVPAIDLVKRYMRSQLETGTPYMFFRDAVNRANPNKHAGMIYSSNLCSEIAQNMSPTTIDEEYTEDGKIVITKTPGDFVVCNLSSIALARAVKSDVLERLIPIQMRMLDNVIDLNTIEVPQAMITNQKYRAVGLGTFGWHHLLALEGIRWESVDAVQYAEKLYEKIAYLTIQASMELAKEKGAFRVFEGSEWHTGEYFKRRNYRSHDDLDWDGLAEAVHQNGVRNAYMMAVAPNSSTAIIAGSTASIDPVYKKVYSEEKKNYKIPVTVPDLNPETNWFYKSAFEVDQLWSIRQNAARQRHIDQAISFNLYVKNDVKATELLTMHLEAWSLGMKSIYYTRSTTVEVDECESCSS</sequence>
<dbReference type="SUPFAM" id="SSF48168">
    <property type="entry name" value="R1 subunit of ribonucleotide reductase, N-terminal domain"/>
    <property type="match status" value="1"/>
</dbReference>
<dbReference type="InterPro" id="IPR013346">
    <property type="entry name" value="NrdE_NrdA_C"/>
</dbReference>
<evidence type="ECO:0000256" key="4">
    <source>
        <dbReference type="ARBA" id="ARBA00023116"/>
    </source>
</evidence>
<dbReference type="GO" id="GO:0005971">
    <property type="term" value="C:ribonucleoside-diphosphate reductase complex"/>
    <property type="evidence" value="ECO:0007669"/>
    <property type="project" value="TreeGrafter"/>
</dbReference>
<dbReference type="AlphaFoldDB" id="A0A377FT33"/>
<dbReference type="UniPathway" id="UPA00326"/>